<evidence type="ECO:0000313" key="2">
    <source>
        <dbReference type="Proteomes" id="UP001276659"/>
    </source>
</evidence>
<dbReference type="PANTHER" id="PTHR42085:SF1">
    <property type="entry name" value="F-BOX DOMAIN-CONTAINING PROTEIN"/>
    <property type="match status" value="1"/>
</dbReference>
<dbReference type="AlphaFoldDB" id="A0AAE0DLP1"/>
<proteinExistence type="predicted"/>
<gene>
    <name evidence="1" type="ORF">OEA41_001637</name>
</gene>
<dbReference type="Proteomes" id="UP001276659">
    <property type="component" value="Unassembled WGS sequence"/>
</dbReference>
<protein>
    <submittedName>
        <fullName evidence="1">Uncharacterized protein</fullName>
    </submittedName>
</protein>
<comment type="caution">
    <text evidence="1">The sequence shown here is derived from an EMBL/GenBank/DDBJ whole genome shotgun (WGS) entry which is preliminary data.</text>
</comment>
<reference evidence="1" key="1">
    <citation type="submission" date="2022-11" db="EMBL/GenBank/DDBJ databases">
        <title>Chromosomal genome sequence assembly and mating type (MAT) locus characterization of the leprose asexual lichenized fungus Lepraria neglecta (Nyl.) Erichsen.</title>
        <authorList>
            <person name="Allen J.L."/>
            <person name="Pfeffer B."/>
        </authorList>
    </citation>
    <scope>NUCLEOTIDE SEQUENCE</scope>
    <source>
        <strain evidence="1">Allen 5258</strain>
    </source>
</reference>
<evidence type="ECO:0000313" key="1">
    <source>
        <dbReference type="EMBL" id="KAK3174391.1"/>
    </source>
</evidence>
<dbReference type="InterPro" id="IPR038883">
    <property type="entry name" value="AN11006-like"/>
</dbReference>
<dbReference type="EMBL" id="JASNWA010000006">
    <property type="protein sequence ID" value="KAK3174391.1"/>
    <property type="molecule type" value="Genomic_DNA"/>
</dbReference>
<sequence length="324" mass="37524">MVYSNRLDILRHLTDNSTHSIPPTMPSSPFFHLPLELRRQIYTTFFSTLHLPYPTLTHPLLHTSHQIRSEAQNLFYNNARFSLQTTEHFVNYLSSIPRYTLEQLRHVEVKGYPFPLYPSEGYGSYFTFDFSSVVLLFPGLQLHTLILHDPYHGKNVGEDGWGHDASYNEVGDLIKNGRGWKNLVFKSENDHMMEVVRFTSIDRAGNRNEEVHGRDKQPGTWDRLIKERDGEGEGAGVEMWVCQEGGKREKVDAEVGYKVRGEGWEDVGIEIRVRRGKGADCVQDGKVGCVYDEKLLEIFRRMNWREIKENELLLDGEEDPCRHL</sequence>
<dbReference type="PANTHER" id="PTHR42085">
    <property type="entry name" value="F-BOX DOMAIN-CONTAINING PROTEIN"/>
    <property type="match status" value="1"/>
</dbReference>
<keyword evidence="2" id="KW-1185">Reference proteome</keyword>
<accession>A0AAE0DLP1</accession>
<organism evidence="1 2">
    <name type="scientific">Lepraria neglecta</name>
    <dbReference type="NCBI Taxonomy" id="209136"/>
    <lineage>
        <taxon>Eukaryota</taxon>
        <taxon>Fungi</taxon>
        <taxon>Dikarya</taxon>
        <taxon>Ascomycota</taxon>
        <taxon>Pezizomycotina</taxon>
        <taxon>Lecanoromycetes</taxon>
        <taxon>OSLEUM clade</taxon>
        <taxon>Lecanoromycetidae</taxon>
        <taxon>Lecanorales</taxon>
        <taxon>Lecanorineae</taxon>
        <taxon>Stereocaulaceae</taxon>
        <taxon>Lepraria</taxon>
    </lineage>
</organism>
<name>A0AAE0DLP1_9LECA</name>